<reference evidence="1 2" key="1">
    <citation type="submission" date="2021-03" db="EMBL/GenBank/DDBJ databases">
        <title>Microbacterium pauli sp. nov., isolated from microfiltered milk.</title>
        <authorList>
            <person name="Bellassi P."/>
            <person name="Fontana A."/>
            <person name="Callegari M.L."/>
            <person name="Lorenzo M."/>
            <person name="Cappa F."/>
        </authorList>
    </citation>
    <scope>NUCLEOTIDE SEQUENCE [LARGE SCALE GENOMIC DNA]</scope>
    <source>
        <strain evidence="1 2">DSM 18909</strain>
    </source>
</reference>
<evidence type="ECO:0000313" key="1">
    <source>
        <dbReference type="EMBL" id="MBT8799199.1"/>
    </source>
</evidence>
<organism evidence="1 2">
    <name type="scientific">Microbacterium flavum</name>
    <dbReference type="NCBI Taxonomy" id="415216"/>
    <lineage>
        <taxon>Bacteria</taxon>
        <taxon>Bacillati</taxon>
        <taxon>Actinomycetota</taxon>
        <taxon>Actinomycetes</taxon>
        <taxon>Micrococcales</taxon>
        <taxon>Microbacteriaceae</taxon>
        <taxon>Microbacterium</taxon>
    </lineage>
</organism>
<protein>
    <submittedName>
        <fullName evidence="1">Uncharacterized protein</fullName>
    </submittedName>
</protein>
<evidence type="ECO:0000313" key="2">
    <source>
        <dbReference type="Proteomes" id="UP000740605"/>
    </source>
</evidence>
<accession>A0ABS5XXE7</accession>
<keyword evidence="2" id="KW-1185">Reference proteome</keyword>
<name>A0ABS5XXE7_9MICO</name>
<dbReference type="Proteomes" id="UP000740605">
    <property type="component" value="Unassembled WGS sequence"/>
</dbReference>
<sequence>MSPDQKIIDVLRELKKVEWTAERGTWLWVGALFSGPPARVETVRFDADDEPKGVDKAAAIDWSKELEWFPRAAVPAWWQAKLTEAS</sequence>
<proteinExistence type="predicted"/>
<dbReference type="EMBL" id="JAFLHG010000015">
    <property type="protein sequence ID" value="MBT8799199.1"/>
    <property type="molecule type" value="Genomic_DNA"/>
</dbReference>
<gene>
    <name evidence="1" type="ORF">J0P97_14145</name>
</gene>
<dbReference type="RefSeq" id="WP_215488430.1">
    <property type="nucleotide sequence ID" value="NZ_BAAAPJ010000004.1"/>
</dbReference>
<comment type="caution">
    <text evidence="1">The sequence shown here is derived from an EMBL/GenBank/DDBJ whole genome shotgun (WGS) entry which is preliminary data.</text>
</comment>